<dbReference type="InterPro" id="IPR029032">
    <property type="entry name" value="AhpD-like"/>
</dbReference>
<sequence length="159" mass="16382">MRGLNTLSDVIDLALGVEIAAAVAPIRQRRPEVVAHTQGVHDALFDGPAGRAFGRQRLAAIAAHVAALGEAKTLAAYYTELAEGAGTESDSAGDGKLAAALRHAVRLTEAPATSTHAHLEVLLAAGLSETDIVTVTQLVGFVNYQVRLLAGLALIGARS</sequence>
<accession>A0ABW1JXC2</accession>
<gene>
    <name evidence="1" type="ORF">ACFP3H_21100</name>
</gene>
<organism evidence="1 2">
    <name type="scientific">Nocardia lasii</name>
    <dbReference type="NCBI Taxonomy" id="1616107"/>
    <lineage>
        <taxon>Bacteria</taxon>
        <taxon>Bacillati</taxon>
        <taxon>Actinomycetota</taxon>
        <taxon>Actinomycetes</taxon>
        <taxon>Mycobacteriales</taxon>
        <taxon>Nocardiaceae</taxon>
        <taxon>Nocardia</taxon>
    </lineage>
</organism>
<reference evidence="2" key="1">
    <citation type="journal article" date="2019" name="Int. J. Syst. Evol. Microbiol.">
        <title>The Global Catalogue of Microorganisms (GCM) 10K type strain sequencing project: providing services to taxonomists for standard genome sequencing and annotation.</title>
        <authorList>
            <consortium name="The Broad Institute Genomics Platform"/>
            <consortium name="The Broad Institute Genome Sequencing Center for Infectious Disease"/>
            <person name="Wu L."/>
            <person name="Ma J."/>
        </authorList>
    </citation>
    <scope>NUCLEOTIDE SEQUENCE [LARGE SCALE GENOMIC DNA]</scope>
    <source>
        <strain evidence="2">CCUG 36956</strain>
    </source>
</reference>
<dbReference type="EMBL" id="JBHSQN010000014">
    <property type="protein sequence ID" value="MFC6013561.1"/>
    <property type="molecule type" value="Genomic_DNA"/>
</dbReference>
<dbReference type="Proteomes" id="UP001596223">
    <property type="component" value="Unassembled WGS sequence"/>
</dbReference>
<comment type="caution">
    <text evidence="1">The sequence shown here is derived from an EMBL/GenBank/DDBJ whole genome shotgun (WGS) entry which is preliminary data.</text>
</comment>
<evidence type="ECO:0000313" key="2">
    <source>
        <dbReference type="Proteomes" id="UP001596223"/>
    </source>
</evidence>
<dbReference type="SUPFAM" id="SSF69118">
    <property type="entry name" value="AhpD-like"/>
    <property type="match status" value="1"/>
</dbReference>
<evidence type="ECO:0000313" key="1">
    <source>
        <dbReference type="EMBL" id="MFC6013561.1"/>
    </source>
</evidence>
<proteinExistence type="predicted"/>
<name>A0ABW1JXC2_9NOCA</name>
<evidence type="ECO:0008006" key="3">
    <source>
        <dbReference type="Google" id="ProtNLM"/>
    </source>
</evidence>
<dbReference type="Gene3D" id="1.20.1290.10">
    <property type="entry name" value="AhpD-like"/>
    <property type="match status" value="1"/>
</dbReference>
<keyword evidence="2" id="KW-1185">Reference proteome</keyword>
<protein>
    <recommendedName>
        <fullName evidence="3">CMD domain protein</fullName>
    </recommendedName>
</protein>
<dbReference type="RefSeq" id="WP_378608609.1">
    <property type="nucleotide sequence ID" value="NZ_JBHSQN010000014.1"/>
</dbReference>